<keyword evidence="10" id="KW-1185">Reference proteome</keyword>
<evidence type="ECO:0000313" key="10">
    <source>
        <dbReference type="Proteomes" id="UP000031971"/>
    </source>
</evidence>
<dbReference type="Proteomes" id="UP000031971">
    <property type="component" value="Unassembled WGS sequence"/>
</dbReference>
<organism evidence="9 10">
    <name type="scientific">Paramagnetospirillum magnetotacticum MS-1</name>
    <dbReference type="NCBI Taxonomy" id="272627"/>
    <lineage>
        <taxon>Bacteria</taxon>
        <taxon>Pseudomonadati</taxon>
        <taxon>Pseudomonadota</taxon>
        <taxon>Alphaproteobacteria</taxon>
        <taxon>Rhodospirillales</taxon>
        <taxon>Magnetospirillaceae</taxon>
        <taxon>Paramagnetospirillum</taxon>
    </lineage>
</organism>
<comment type="caution">
    <text evidence="9">The sequence shown here is derived from an EMBL/GenBank/DDBJ whole genome shotgun (WGS) entry which is preliminary data.</text>
</comment>
<dbReference type="STRING" id="272627.CCC_00136"/>
<dbReference type="GO" id="GO:0009279">
    <property type="term" value="C:cell outer membrane"/>
    <property type="evidence" value="ECO:0007669"/>
    <property type="project" value="UniProtKB-SubCell"/>
</dbReference>
<proteinExistence type="predicted"/>
<gene>
    <name evidence="9" type="ORF">CCC_00136</name>
</gene>
<dbReference type="InterPro" id="IPR036942">
    <property type="entry name" value="Beta-barrel_TonB_sf"/>
</dbReference>
<name>A0A0C2YQW2_PARME</name>
<dbReference type="Pfam" id="PF00593">
    <property type="entry name" value="TonB_dep_Rec_b-barrel"/>
    <property type="match status" value="1"/>
</dbReference>
<evidence type="ECO:0000256" key="4">
    <source>
        <dbReference type="ARBA" id="ARBA00022692"/>
    </source>
</evidence>
<sequence>MVCAESAQATEPPKLQPDQSFIDTRYMGRHAGQDVPPTMLLTDLPVAEPLMPAKTAWPTEFFAQRRAVAASGNVALTGGFQGNGNVSTEAALTNMDMGGVSLWGGARHDHVKPYEDGAGQRVNYGYDRVNTQLAAAWRPAPESRLSGFLMRDAFTNHRIPNYGIDATRLDRYVASTVFEHAPKESGFDRVEAGVVFDALSYDADNTSLRDRGSLGLKYNGLWTTTRGVMRGQFTTGAFRNTVSADFGLLKYNIDIDALYPSQGQAVHRMPDVQTLQAGLTFATTTKLSAQDALSAALRLDAIHSDANDRSQLPPVSGSGASSFQVTPQQLWNRYYGNTDSNPSNLNISARLMATHDTEDKTGRLHADLRRAVRSPDAGERFYASSGPVALVQVGNPQLNPEAHHRLELGARQDGGGFKGNFAPDNPTGSWRVAVSGYGDRVVDFITADRAHGQPGILKSDGAIIYRNVDAYLAGAVMEGWWQVSENWGARARLSWTRGENLTDSRPLYQIPPLDGEMVLEHRRELAPDTVGSAGARLSFAATQNRIDAYNATGSGSDTAGGTAGWALLDLFAGVALGDRAALTTGIANVLDKHYHLHVNPLPQSPTTRLQWAPGRNAFVQATVSF</sequence>
<evidence type="ECO:0000256" key="7">
    <source>
        <dbReference type="ARBA" id="ARBA00023237"/>
    </source>
</evidence>
<keyword evidence="6" id="KW-0472">Membrane</keyword>
<evidence type="ECO:0000256" key="5">
    <source>
        <dbReference type="ARBA" id="ARBA00023077"/>
    </source>
</evidence>
<dbReference type="RefSeq" id="WP_236686379.1">
    <property type="nucleotide sequence ID" value="NZ_JXSL01000030.1"/>
</dbReference>
<dbReference type="InterPro" id="IPR000531">
    <property type="entry name" value="Beta-barrel_TonB"/>
</dbReference>
<evidence type="ECO:0000256" key="2">
    <source>
        <dbReference type="ARBA" id="ARBA00022448"/>
    </source>
</evidence>
<dbReference type="GO" id="GO:0015344">
    <property type="term" value="F:siderophore uptake transmembrane transporter activity"/>
    <property type="evidence" value="ECO:0007669"/>
    <property type="project" value="TreeGrafter"/>
</dbReference>
<reference evidence="9 10" key="1">
    <citation type="submission" date="2015-01" db="EMBL/GenBank/DDBJ databases">
        <title>Genome Sequence of Magnetospirillum magnetotacticum Strain MS-1.</title>
        <authorList>
            <person name="Marinov G.K."/>
            <person name="Smalley M.D."/>
            <person name="DeSalvo G."/>
        </authorList>
    </citation>
    <scope>NUCLEOTIDE SEQUENCE [LARGE SCALE GENOMIC DNA]</scope>
    <source>
        <strain evidence="9 10">MS-1</strain>
    </source>
</reference>
<dbReference type="Gene3D" id="2.40.170.20">
    <property type="entry name" value="TonB-dependent receptor, beta-barrel domain"/>
    <property type="match status" value="1"/>
</dbReference>
<dbReference type="PANTHER" id="PTHR30069:SF49">
    <property type="entry name" value="OUTER MEMBRANE PROTEIN C"/>
    <property type="match status" value="1"/>
</dbReference>
<dbReference type="PANTHER" id="PTHR30069">
    <property type="entry name" value="TONB-DEPENDENT OUTER MEMBRANE RECEPTOR"/>
    <property type="match status" value="1"/>
</dbReference>
<evidence type="ECO:0000313" key="9">
    <source>
        <dbReference type="EMBL" id="KIL97075.1"/>
    </source>
</evidence>
<dbReference type="SUPFAM" id="SSF56935">
    <property type="entry name" value="Porins"/>
    <property type="match status" value="1"/>
</dbReference>
<keyword evidence="4" id="KW-0812">Transmembrane</keyword>
<evidence type="ECO:0000256" key="1">
    <source>
        <dbReference type="ARBA" id="ARBA00004571"/>
    </source>
</evidence>
<evidence type="ECO:0000259" key="8">
    <source>
        <dbReference type="Pfam" id="PF00593"/>
    </source>
</evidence>
<accession>A0A0C2YQW2</accession>
<comment type="subcellular location">
    <subcellularLocation>
        <location evidence="1">Cell outer membrane</location>
        <topology evidence="1">Multi-pass membrane protein</topology>
    </subcellularLocation>
</comment>
<protein>
    <submittedName>
        <fullName evidence="9">TonB-dependent receptor</fullName>
    </submittedName>
</protein>
<keyword evidence="3" id="KW-1134">Transmembrane beta strand</keyword>
<evidence type="ECO:0000256" key="6">
    <source>
        <dbReference type="ARBA" id="ARBA00023136"/>
    </source>
</evidence>
<keyword evidence="7" id="KW-0998">Cell outer membrane</keyword>
<keyword evidence="9" id="KW-0675">Receptor</keyword>
<keyword evidence="2" id="KW-0813">Transport</keyword>
<dbReference type="InterPro" id="IPR039426">
    <property type="entry name" value="TonB-dep_rcpt-like"/>
</dbReference>
<feature type="domain" description="TonB-dependent receptor-like beta-barrel" evidence="8">
    <location>
        <begin position="114"/>
        <end position="589"/>
    </location>
</feature>
<dbReference type="EMBL" id="JXSL01000030">
    <property type="protein sequence ID" value="KIL97075.1"/>
    <property type="molecule type" value="Genomic_DNA"/>
</dbReference>
<keyword evidence="5" id="KW-0798">TonB box</keyword>
<evidence type="ECO:0000256" key="3">
    <source>
        <dbReference type="ARBA" id="ARBA00022452"/>
    </source>
</evidence>
<dbReference type="GO" id="GO:0044718">
    <property type="term" value="P:siderophore transmembrane transport"/>
    <property type="evidence" value="ECO:0007669"/>
    <property type="project" value="TreeGrafter"/>
</dbReference>
<dbReference type="AlphaFoldDB" id="A0A0C2YQW2"/>